<sequence>MPRDGKIRPHINRLESLSFAKKGKEINGRSCIALPSTSLHLTVTGHNAITARSVTALSVTSLFRVIVTSADRSSTDRLSLSQETLNDPRFGLTQ</sequence>
<evidence type="ECO:0000313" key="3">
    <source>
        <dbReference type="WBParaSite" id="EN70_11217"/>
    </source>
</evidence>
<organism evidence="2 3">
    <name type="scientific">Loa loa</name>
    <name type="common">Eye worm</name>
    <name type="synonym">Filaria loa</name>
    <dbReference type="NCBI Taxonomy" id="7209"/>
    <lineage>
        <taxon>Eukaryota</taxon>
        <taxon>Metazoa</taxon>
        <taxon>Ecdysozoa</taxon>
        <taxon>Nematoda</taxon>
        <taxon>Chromadorea</taxon>
        <taxon>Rhabditida</taxon>
        <taxon>Spirurina</taxon>
        <taxon>Spiruromorpha</taxon>
        <taxon>Filarioidea</taxon>
        <taxon>Onchocercidae</taxon>
        <taxon>Loa</taxon>
    </lineage>
</organism>
<protein>
    <submittedName>
        <fullName evidence="3">Transcriptional regulator</fullName>
    </submittedName>
</protein>
<dbReference type="WBParaSite" id="EN70_11217">
    <property type="protein sequence ID" value="EN70_11217"/>
    <property type="gene ID" value="EN70_11217"/>
</dbReference>
<dbReference type="EMBL" id="JH712212">
    <property type="protein sequence ID" value="EFO21275.1"/>
    <property type="molecule type" value="Genomic_DNA"/>
</dbReference>
<proteinExistence type="predicted"/>
<dbReference type="RefSeq" id="XP_003142797.1">
    <property type="nucleotide sequence ID" value="XM_003142749.1"/>
</dbReference>
<evidence type="ECO:0000313" key="1">
    <source>
        <dbReference type="EMBL" id="EFO21275.1"/>
    </source>
</evidence>
<keyword evidence="2" id="KW-1185">Reference proteome</keyword>
<accession>A0A1I7V936</accession>
<dbReference type="AlphaFoldDB" id="A0A1I7V936"/>
<reference evidence="3" key="2">
    <citation type="submission" date="2016-11" db="UniProtKB">
        <authorList>
            <consortium name="WormBaseParasite"/>
        </authorList>
    </citation>
    <scope>IDENTIFICATION</scope>
</reference>
<reference evidence="1 2" key="1">
    <citation type="submission" date="2012-04" db="EMBL/GenBank/DDBJ databases">
        <title>The Genome Sequence of Loa loa.</title>
        <authorList>
            <consortium name="The Broad Institute Genome Sequencing Platform"/>
            <consortium name="Broad Institute Genome Sequencing Center for Infectious Disease"/>
            <person name="Nutman T.B."/>
            <person name="Fink D.L."/>
            <person name="Russ C."/>
            <person name="Young S."/>
            <person name="Zeng Q."/>
            <person name="Gargeya S."/>
            <person name="Alvarado L."/>
            <person name="Berlin A."/>
            <person name="Chapman S.B."/>
            <person name="Chen Z."/>
            <person name="Freedman E."/>
            <person name="Gellesch M."/>
            <person name="Goldberg J."/>
            <person name="Griggs A."/>
            <person name="Gujja S."/>
            <person name="Heilman E.R."/>
            <person name="Heiman D."/>
            <person name="Howarth C."/>
            <person name="Mehta T."/>
            <person name="Neiman D."/>
            <person name="Pearson M."/>
            <person name="Roberts A."/>
            <person name="Saif S."/>
            <person name="Shea T."/>
            <person name="Shenoy N."/>
            <person name="Sisk P."/>
            <person name="Stolte C."/>
            <person name="Sykes S."/>
            <person name="White J."/>
            <person name="Yandava C."/>
            <person name="Haas B."/>
            <person name="Henn M.R."/>
            <person name="Nusbaum C."/>
            <person name="Birren B."/>
        </authorList>
    </citation>
    <scope>NUCLEOTIDE SEQUENCE [LARGE SCALE GENOMIC DNA]</scope>
</reference>
<dbReference type="GeneID" id="9944631"/>
<accession>A0A1S0TWR6</accession>
<dbReference type="KEGG" id="loa:LOAG_07215"/>
<evidence type="ECO:0000313" key="2">
    <source>
        <dbReference type="Proteomes" id="UP000095285"/>
    </source>
</evidence>
<name>A0A1I7V936_LOALO</name>
<dbReference type="Proteomes" id="UP000095285">
    <property type="component" value="Unassembled WGS sequence"/>
</dbReference>
<gene>
    <name evidence="1 3" type="ORF">LOAG_07215</name>
</gene>
<dbReference type="CTD" id="9944631"/>